<keyword evidence="2" id="KW-0547">Nucleotide-binding</keyword>
<dbReference type="AlphaFoldDB" id="A0A5Y3V4K9"/>
<dbReference type="GO" id="GO:0005524">
    <property type="term" value="F:ATP binding"/>
    <property type="evidence" value="ECO:0007669"/>
    <property type="project" value="UniProtKB-KW"/>
</dbReference>
<feature type="region of interest" description="Disordered" evidence="1">
    <location>
        <begin position="1"/>
        <end position="25"/>
    </location>
</feature>
<reference evidence="2" key="1">
    <citation type="submission" date="2019-07" db="EMBL/GenBank/DDBJ databases">
        <authorList>
            <person name="Ashton P.M."/>
            <person name="Dallman T."/>
            <person name="Nair S."/>
            <person name="De Pinna E."/>
            <person name="Peters T."/>
            <person name="Grant K."/>
        </authorList>
    </citation>
    <scope>NUCLEOTIDE SEQUENCE [LARGE SCALE GENOMIC DNA]</scope>
    <source>
        <strain evidence="2">598112</strain>
    </source>
</reference>
<evidence type="ECO:0000256" key="1">
    <source>
        <dbReference type="SAM" id="MobiDB-lite"/>
    </source>
</evidence>
<proteinExistence type="predicted"/>
<dbReference type="Proteomes" id="UP000839824">
    <property type="component" value="Unassembled WGS sequence"/>
</dbReference>
<organism evidence="2">
    <name type="scientific">Salmonella enterica subsp. salamae</name>
    <dbReference type="NCBI Taxonomy" id="59202"/>
    <lineage>
        <taxon>Bacteria</taxon>
        <taxon>Pseudomonadati</taxon>
        <taxon>Pseudomonadota</taxon>
        <taxon>Gammaproteobacteria</taxon>
        <taxon>Enterobacterales</taxon>
        <taxon>Enterobacteriaceae</taxon>
        <taxon>Salmonella</taxon>
    </lineage>
</organism>
<dbReference type="EMBL" id="AAIXRY010000070">
    <property type="protein sequence ID" value="ECJ2328666.1"/>
    <property type="molecule type" value="Genomic_DNA"/>
</dbReference>
<feature type="non-terminal residue" evidence="2">
    <location>
        <position position="1"/>
    </location>
</feature>
<protein>
    <submittedName>
        <fullName evidence="2">Heme ABC transporter ATP-binding protein CcmA</fullName>
    </submittedName>
</protein>
<accession>A0A5Y3V4K9</accession>
<evidence type="ECO:0000313" key="2">
    <source>
        <dbReference type="EMBL" id="ECJ2328666.1"/>
    </source>
</evidence>
<keyword evidence="2" id="KW-0067">ATP-binding</keyword>
<comment type="caution">
    <text evidence="2">The sequence shown here is derived from an EMBL/GenBank/DDBJ whole genome shotgun (WGS) entry which is preliminary data.</text>
</comment>
<feature type="compositionally biased region" description="Polar residues" evidence="1">
    <location>
        <begin position="1"/>
        <end position="10"/>
    </location>
</feature>
<sequence>TTHQPLNVETSKVRRIALTSERATQ</sequence>
<name>A0A5Y3V4K9_SALER</name>
<gene>
    <name evidence="2" type="ORF">FNJ06_24395</name>
</gene>